<comment type="caution">
    <text evidence="4">The sequence shown here is derived from an EMBL/GenBank/DDBJ whole genome shotgun (WGS) entry which is preliminary data.</text>
</comment>
<keyword evidence="3" id="KW-0677">Repeat</keyword>
<dbReference type="AlphaFoldDB" id="A0A9D2R0V9"/>
<dbReference type="InterPro" id="IPR001451">
    <property type="entry name" value="Hexapep"/>
</dbReference>
<dbReference type="PROSITE" id="PS00101">
    <property type="entry name" value="HEXAPEP_TRANSFERASES"/>
    <property type="match status" value="1"/>
</dbReference>
<gene>
    <name evidence="4" type="ORF">H9911_02120</name>
</gene>
<dbReference type="Proteomes" id="UP000823897">
    <property type="component" value="Unassembled WGS sequence"/>
</dbReference>
<dbReference type="GO" id="GO:0008374">
    <property type="term" value="F:O-acyltransferase activity"/>
    <property type="evidence" value="ECO:0007669"/>
    <property type="project" value="TreeGrafter"/>
</dbReference>
<comment type="similarity">
    <text evidence="1">Belongs to the transferase hexapeptide repeat family.</text>
</comment>
<name>A0A9D2R0V9_9FIRM</name>
<protein>
    <submittedName>
        <fullName evidence="4">Sugar O-acetyltransferase</fullName>
    </submittedName>
</protein>
<dbReference type="PANTHER" id="PTHR23416:SF23">
    <property type="entry name" value="ACETYLTRANSFERASE C18B11.09C-RELATED"/>
    <property type="match status" value="1"/>
</dbReference>
<dbReference type="Pfam" id="PF00132">
    <property type="entry name" value="Hexapep"/>
    <property type="match status" value="1"/>
</dbReference>
<proteinExistence type="inferred from homology"/>
<dbReference type="Gene3D" id="2.160.10.10">
    <property type="entry name" value="Hexapeptide repeat proteins"/>
    <property type="match status" value="1"/>
</dbReference>
<dbReference type="InterPro" id="IPR051159">
    <property type="entry name" value="Hexapeptide_acetyltransf"/>
</dbReference>
<reference evidence="4" key="1">
    <citation type="journal article" date="2021" name="PeerJ">
        <title>Extensive microbial diversity within the chicken gut microbiome revealed by metagenomics and culture.</title>
        <authorList>
            <person name="Gilroy R."/>
            <person name="Ravi A."/>
            <person name="Getino M."/>
            <person name="Pursley I."/>
            <person name="Horton D.L."/>
            <person name="Alikhan N.F."/>
            <person name="Baker D."/>
            <person name="Gharbi K."/>
            <person name="Hall N."/>
            <person name="Watson M."/>
            <person name="Adriaenssens E.M."/>
            <person name="Foster-Nyarko E."/>
            <person name="Jarju S."/>
            <person name="Secka A."/>
            <person name="Antonio M."/>
            <person name="Oren A."/>
            <person name="Chaudhuri R.R."/>
            <person name="La Ragione R."/>
            <person name="Hildebrand F."/>
            <person name="Pallen M.J."/>
        </authorList>
    </citation>
    <scope>NUCLEOTIDE SEQUENCE</scope>
    <source>
        <strain evidence="4">ChiGjej3B3-11674</strain>
    </source>
</reference>
<evidence type="ECO:0000256" key="1">
    <source>
        <dbReference type="ARBA" id="ARBA00007274"/>
    </source>
</evidence>
<dbReference type="PANTHER" id="PTHR23416">
    <property type="entry name" value="SIALIC ACID SYNTHASE-RELATED"/>
    <property type="match status" value="1"/>
</dbReference>
<dbReference type="InterPro" id="IPR011004">
    <property type="entry name" value="Trimer_LpxA-like_sf"/>
</dbReference>
<dbReference type="InterPro" id="IPR018357">
    <property type="entry name" value="Hexapep_transf_CS"/>
</dbReference>
<evidence type="ECO:0000313" key="5">
    <source>
        <dbReference type="Proteomes" id="UP000823897"/>
    </source>
</evidence>
<evidence type="ECO:0000256" key="3">
    <source>
        <dbReference type="ARBA" id="ARBA00022737"/>
    </source>
</evidence>
<keyword evidence="2" id="KW-0808">Transferase</keyword>
<organism evidence="4 5">
    <name type="scientific">Candidatus Mediterraneibacter tabaqchaliae</name>
    <dbReference type="NCBI Taxonomy" id="2838689"/>
    <lineage>
        <taxon>Bacteria</taxon>
        <taxon>Bacillati</taxon>
        <taxon>Bacillota</taxon>
        <taxon>Clostridia</taxon>
        <taxon>Lachnospirales</taxon>
        <taxon>Lachnospiraceae</taxon>
        <taxon>Mediterraneibacter</taxon>
    </lineage>
</organism>
<evidence type="ECO:0000256" key="2">
    <source>
        <dbReference type="ARBA" id="ARBA00022679"/>
    </source>
</evidence>
<dbReference type="EMBL" id="DWUV01000046">
    <property type="protein sequence ID" value="HJD33323.1"/>
    <property type="molecule type" value="Genomic_DNA"/>
</dbReference>
<accession>A0A9D2R0V9</accession>
<dbReference type="SUPFAM" id="SSF51161">
    <property type="entry name" value="Trimeric LpxA-like enzymes"/>
    <property type="match status" value="1"/>
</dbReference>
<evidence type="ECO:0000313" key="4">
    <source>
        <dbReference type="EMBL" id="HJD33323.1"/>
    </source>
</evidence>
<reference evidence="4" key="2">
    <citation type="submission" date="2021-04" db="EMBL/GenBank/DDBJ databases">
        <authorList>
            <person name="Gilroy R."/>
        </authorList>
    </citation>
    <scope>NUCLEOTIDE SEQUENCE</scope>
    <source>
        <strain evidence="4">ChiGjej3B3-11674</strain>
    </source>
</reference>
<sequence>MKREEFLEYLRRGNPVTGGSDMHLLMHELAAEALKETAELNGSYHEPEEMRRLFSKIIGKPVDDSFSMFPPFYTECGKNIYIGKNVFINCGCHFQDHGGVYIGDNVLVGSYVVFATINHGQKPEDRSSNYPAPIHIGNGVWIGSHATILPGVTVGDNAVIAAGAVVNRDVPKGAVAGGVPAKVIKYIDREK</sequence>
<dbReference type="Pfam" id="PF14602">
    <property type="entry name" value="Hexapep_2"/>
    <property type="match status" value="1"/>
</dbReference>